<evidence type="ECO:0000313" key="3">
    <source>
        <dbReference type="Proteomes" id="UP000612899"/>
    </source>
</evidence>
<keyword evidence="3" id="KW-1185">Reference proteome</keyword>
<evidence type="ECO:0000313" key="2">
    <source>
        <dbReference type="EMBL" id="GIH03887.1"/>
    </source>
</evidence>
<keyword evidence="1" id="KW-0732">Signal</keyword>
<sequence length="125" mass="13292">MTRRLPVPLLLAGLMMLTACQAPPPVSLDEKTASYSVSLQLDGATLGQRTATIELSGPEPSQVVLSPAMRQMGMTGPEALATKVDEGRYEARGEFFSMLGGWEIAVRIDGPSGQEVATFDVEVVP</sequence>
<protein>
    <recommendedName>
        <fullName evidence="4">YtkA-like domain-containing protein</fullName>
    </recommendedName>
</protein>
<reference evidence="2" key="1">
    <citation type="submission" date="2021-01" db="EMBL/GenBank/DDBJ databases">
        <title>Whole genome shotgun sequence of Rhizocola hellebori NBRC 109834.</title>
        <authorList>
            <person name="Komaki H."/>
            <person name="Tamura T."/>
        </authorList>
    </citation>
    <scope>NUCLEOTIDE SEQUENCE</scope>
    <source>
        <strain evidence="2">NBRC 109834</strain>
    </source>
</reference>
<dbReference type="AlphaFoldDB" id="A0A8J3Q5P8"/>
<evidence type="ECO:0008006" key="4">
    <source>
        <dbReference type="Google" id="ProtNLM"/>
    </source>
</evidence>
<accession>A0A8J3Q5P8</accession>
<dbReference type="EMBL" id="BONY01000010">
    <property type="protein sequence ID" value="GIH03887.1"/>
    <property type="molecule type" value="Genomic_DNA"/>
</dbReference>
<evidence type="ECO:0000256" key="1">
    <source>
        <dbReference type="SAM" id="SignalP"/>
    </source>
</evidence>
<name>A0A8J3Q5P8_9ACTN</name>
<proteinExistence type="predicted"/>
<organism evidence="2 3">
    <name type="scientific">Rhizocola hellebori</name>
    <dbReference type="NCBI Taxonomy" id="1392758"/>
    <lineage>
        <taxon>Bacteria</taxon>
        <taxon>Bacillati</taxon>
        <taxon>Actinomycetota</taxon>
        <taxon>Actinomycetes</taxon>
        <taxon>Micromonosporales</taxon>
        <taxon>Micromonosporaceae</taxon>
        <taxon>Rhizocola</taxon>
    </lineage>
</organism>
<dbReference type="Proteomes" id="UP000612899">
    <property type="component" value="Unassembled WGS sequence"/>
</dbReference>
<feature type="signal peptide" evidence="1">
    <location>
        <begin position="1"/>
        <end position="21"/>
    </location>
</feature>
<feature type="chain" id="PRO_5038476247" description="YtkA-like domain-containing protein" evidence="1">
    <location>
        <begin position="22"/>
        <end position="125"/>
    </location>
</feature>
<dbReference type="PROSITE" id="PS51257">
    <property type="entry name" value="PROKAR_LIPOPROTEIN"/>
    <property type="match status" value="1"/>
</dbReference>
<comment type="caution">
    <text evidence="2">The sequence shown here is derived from an EMBL/GenBank/DDBJ whole genome shotgun (WGS) entry which is preliminary data.</text>
</comment>
<gene>
    <name evidence="2" type="ORF">Rhe02_19540</name>
</gene>